<evidence type="ECO:0000313" key="11">
    <source>
        <dbReference type="EMBL" id="EET86694.1"/>
    </source>
</evidence>
<keyword evidence="10" id="KW-0915">Sodium</keyword>
<dbReference type="PANTHER" id="PTHR28259">
    <property type="entry name" value="FLUORIDE EXPORT PROTEIN 1-RELATED"/>
    <property type="match status" value="1"/>
</dbReference>
<comment type="function">
    <text evidence="9 10">Fluoride-specific ion channel. Important for reducing fluoride concentration in the cell, thus reducing its toxicity.</text>
</comment>
<comment type="subcellular location">
    <subcellularLocation>
        <location evidence="1 10">Cell membrane</location>
        <topology evidence="1 10">Multi-pass membrane protein</topology>
    </subcellularLocation>
</comment>
<dbReference type="PANTHER" id="PTHR28259:SF1">
    <property type="entry name" value="FLUORIDE EXPORT PROTEIN 1-RELATED"/>
    <property type="match status" value="1"/>
</dbReference>
<feature type="transmembrane region" description="Helical" evidence="10">
    <location>
        <begin position="91"/>
        <end position="111"/>
    </location>
</feature>
<dbReference type="NCBIfam" id="NF010828">
    <property type="entry name" value="PRK14232.1"/>
    <property type="match status" value="1"/>
</dbReference>
<dbReference type="EMBL" id="ACVI01000047">
    <property type="protein sequence ID" value="EET86694.1"/>
    <property type="molecule type" value="Genomic_DNA"/>
</dbReference>
<keyword evidence="6 10" id="KW-0407">Ion channel</keyword>
<feature type="transmembrane region" description="Helical" evidence="10">
    <location>
        <begin position="31"/>
        <end position="53"/>
    </location>
</feature>
<keyword evidence="10" id="KW-0813">Transport</keyword>
<comment type="similarity">
    <text evidence="7 10">Belongs to the fluoride channel Fluc/FEX (TC 1.A.43) family.</text>
</comment>
<evidence type="ECO:0000256" key="6">
    <source>
        <dbReference type="ARBA" id="ARBA00023303"/>
    </source>
</evidence>
<keyword evidence="4 10" id="KW-1133">Transmembrane helix</keyword>
<dbReference type="Proteomes" id="UP000004198">
    <property type="component" value="Unassembled WGS sequence"/>
</dbReference>
<name>C6PVS0_9CLOT</name>
<evidence type="ECO:0000256" key="8">
    <source>
        <dbReference type="ARBA" id="ARBA00035585"/>
    </source>
</evidence>
<organism evidence="11 12">
    <name type="scientific">Clostridium carboxidivorans P7</name>
    <dbReference type="NCBI Taxonomy" id="536227"/>
    <lineage>
        <taxon>Bacteria</taxon>
        <taxon>Bacillati</taxon>
        <taxon>Bacillota</taxon>
        <taxon>Clostridia</taxon>
        <taxon>Eubacteriales</taxon>
        <taxon>Clostridiaceae</taxon>
        <taxon>Clostridium</taxon>
    </lineage>
</organism>
<dbReference type="GO" id="GO:0046872">
    <property type="term" value="F:metal ion binding"/>
    <property type="evidence" value="ECO:0007669"/>
    <property type="project" value="UniProtKB-KW"/>
</dbReference>
<feature type="binding site" evidence="10">
    <location>
        <position position="69"/>
    </location>
    <ligand>
        <name>Na(+)</name>
        <dbReference type="ChEBI" id="CHEBI:29101"/>
        <note>structural</note>
    </ligand>
</feature>
<dbReference type="GO" id="GO:0062054">
    <property type="term" value="F:fluoride channel activity"/>
    <property type="evidence" value="ECO:0007669"/>
    <property type="project" value="UniProtKB-UniRule"/>
</dbReference>
<comment type="catalytic activity">
    <reaction evidence="8">
        <text>fluoride(in) = fluoride(out)</text>
        <dbReference type="Rhea" id="RHEA:76159"/>
        <dbReference type="ChEBI" id="CHEBI:17051"/>
    </reaction>
    <physiologicalReaction direction="left-to-right" evidence="8">
        <dbReference type="Rhea" id="RHEA:76160"/>
    </physiologicalReaction>
</comment>
<comment type="caution">
    <text evidence="11">The sequence shown here is derived from an EMBL/GenBank/DDBJ whole genome shotgun (WGS) entry which is preliminary data.</text>
</comment>
<dbReference type="OrthoDB" id="9815830at2"/>
<dbReference type="PATRIC" id="fig|536227.13.peg.1513"/>
<comment type="activity regulation">
    <text evidence="10">Na(+) is not transported, but it plays an essential structural role and its presence is essential for fluoride channel function.</text>
</comment>
<gene>
    <name evidence="10" type="primary">fluC</name>
    <name evidence="10" type="synonym">crcB</name>
    <name evidence="11" type="ORF">CcarbDRAFT_2887</name>
</gene>
<evidence type="ECO:0000256" key="5">
    <source>
        <dbReference type="ARBA" id="ARBA00023136"/>
    </source>
</evidence>
<keyword evidence="10" id="KW-0406">Ion transport</keyword>
<protein>
    <recommendedName>
        <fullName evidence="10">Fluoride-specific ion channel FluC</fullName>
    </recommendedName>
</protein>
<dbReference type="NCBIfam" id="TIGR00494">
    <property type="entry name" value="crcB"/>
    <property type="match status" value="1"/>
</dbReference>
<dbReference type="KEGG" id="cck:Ccar_07200"/>
<dbReference type="RefSeq" id="WP_007061772.1">
    <property type="nucleotide sequence ID" value="NZ_ACVI01000047.1"/>
</dbReference>
<keyword evidence="2 10" id="KW-1003">Cell membrane</keyword>
<keyword evidence="3 10" id="KW-0812">Transmembrane</keyword>
<evidence type="ECO:0000256" key="9">
    <source>
        <dbReference type="ARBA" id="ARBA00049940"/>
    </source>
</evidence>
<feature type="transmembrane region" description="Helical" evidence="10">
    <location>
        <begin position="60"/>
        <end position="79"/>
    </location>
</feature>
<dbReference type="InterPro" id="IPR003691">
    <property type="entry name" value="FluC"/>
</dbReference>
<evidence type="ECO:0000313" key="12">
    <source>
        <dbReference type="Proteomes" id="UP000004198"/>
    </source>
</evidence>
<dbReference type="GO" id="GO:0005886">
    <property type="term" value="C:plasma membrane"/>
    <property type="evidence" value="ECO:0007669"/>
    <property type="project" value="UniProtKB-SubCell"/>
</dbReference>
<keyword evidence="12" id="KW-1185">Reference proteome</keyword>
<keyword evidence="5 10" id="KW-0472">Membrane</keyword>
<dbReference type="GO" id="GO:0140114">
    <property type="term" value="P:cellular detoxification of fluoride"/>
    <property type="evidence" value="ECO:0007669"/>
    <property type="project" value="UniProtKB-UniRule"/>
</dbReference>
<dbReference type="eggNOG" id="COG0239">
    <property type="taxonomic scope" value="Bacteria"/>
</dbReference>
<keyword evidence="10" id="KW-0479">Metal-binding</keyword>
<feature type="binding site" evidence="10">
    <location>
        <position position="72"/>
    </location>
    <ligand>
        <name>Na(+)</name>
        <dbReference type="ChEBI" id="CHEBI:29101"/>
        <note>structural</note>
    </ligand>
</feature>
<evidence type="ECO:0000256" key="3">
    <source>
        <dbReference type="ARBA" id="ARBA00022692"/>
    </source>
</evidence>
<sequence length="119" mass="13045">MEILLVGIGGILGSLTRFSLGKFISKYSKSPFPIGTFIINITGAILLGIVSYIGINKNMYLLIGDGFLGAYTTFSTFMYEGFNLFEKNFKLNAIAYILLSFILGIIGYIIGMKLGLLLH</sequence>
<dbReference type="Pfam" id="PF02537">
    <property type="entry name" value="CRCB"/>
    <property type="match status" value="1"/>
</dbReference>
<evidence type="ECO:0000256" key="1">
    <source>
        <dbReference type="ARBA" id="ARBA00004651"/>
    </source>
</evidence>
<proteinExistence type="inferred from homology"/>
<evidence type="ECO:0000256" key="7">
    <source>
        <dbReference type="ARBA" id="ARBA00035120"/>
    </source>
</evidence>
<evidence type="ECO:0000256" key="10">
    <source>
        <dbReference type="HAMAP-Rule" id="MF_00454"/>
    </source>
</evidence>
<accession>C6PVS0</accession>
<evidence type="ECO:0000256" key="2">
    <source>
        <dbReference type="ARBA" id="ARBA00022475"/>
    </source>
</evidence>
<dbReference type="AlphaFoldDB" id="C6PVS0"/>
<dbReference type="STRING" id="536227.Ccar_07200"/>
<evidence type="ECO:0000256" key="4">
    <source>
        <dbReference type="ARBA" id="ARBA00022989"/>
    </source>
</evidence>
<reference evidence="11 12" key="1">
    <citation type="submission" date="2009-06" db="EMBL/GenBank/DDBJ databases">
        <title>The draft genome of Clostridium carboxidivorans P7.</title>
        <authorList>
            <consortium name="US DOE Joint Genome Institute (JGI-PGF)"/>
            <person name="Lucas S."/>
            <person name="Copeland A."/>
            <person name="Lapidus A."/>
            <person name="Glavina del Rio T."/>
            <person name="Tice H."/>
            <person name="Bruce D."/>
            <person name="Goodwin L."/>
            <person name="Pitluck S."/>
            <person name="Larimer F."/>
            <person name="Land M.L."/>
            <person name="Hauser L."/>
            <person name="Hemme C.L."/>
        </authorList>
    </citation>
    <scope>NUCLEOTIDE SEQUENCE [LARGE SCALE GENOMIC DNA]</scope>
    <source>
        <strain evidence="11 12">P7</strain>
    </source>
</reference>
<dbReference type="HAMAP" id="MF_00454">
    <property type="entry name" value="FluC"/>
    <property type="match status" value="1"/>
</dbReference>